<dbReference type="KEGG" id="bhl:Bache_1756"/>
<dbReference type="STRING" id="693979.Bache_1756"/>
<dbReference type="Gene3D" id="2.40.170.20">
    <property type="entry name" value="TonB-dependent receptor, beta-barrel domain"/>
    <property type="match status" value="1"/>
</dbReference>
<dbReference type="Pfam" id="PF00593">
    <property type="entry name" value="TonB_dep_Rec_b-barrel"/>
    <property type="match status" value="1"/>
</dbReference>
<dbReference type="SUPFAM" id="SSF56935">
    <property type="entry name" value="Porins"/>
    <property type="match status" value="1"/>
</dbReference>
<dbReference type="PANTHER" id="PTHR30069">
    <property type="entry name" value="TONB-DEPENDENT OUTER MEMBRANE RECEPTOR"/>
    <property type="match status" value="1"/>
</dbReference>
<gene>
    <name evidence="15" type="ordered locus">Bache_1756</name>
</gene>
<evidence type="ECO:0000259" key="13">
    <source>
        <dbReference type="Pfam" id="PF00593"/>
    </source>
</evidence>
<dbReference type="HOGENOM" id="CLU_026226_0_0_10"/>
<evidence type="ECO:0000313" key="16">
    <source>
        <dbReference type="Proteomes" id="UP000008630"/>
    </source>
</evidence>
<evidence type="ECO:0000256" key="6">
    <source>
        <dbReference type="ARBA" id="ARBA00023077"/>
    </source>
</evidence>
<evidence type="ECO:0000256" key="5">
    <source>
        <dbReference type="ARBA" id="ARBA00022729"/>
    </source>
</evidence>
<evidence type="ECO:0000256" key="1">
    <source>
        <dbReference type="ARBA" id="ARBA00004571"/>
    </source>
</evidence>
<keyword evidence="16" id="KW-1185">Reference proteome</keyword>
<dbReference type="GO" id="GO:0044718">
    <property type="term" value="P:siderophore transmembrane transport"/>
    <property type="evidence" value="ECO:0007669"/>
    <property type="project" value="TreeGrafter"/>
</dbReference>
<keyword evidence="6 11" id="KW-0798">TonB box</keyword>
<reference evidence="15 16" key="2">
    <citation type="journal article" date="2011" name="Stand. Genomic Sci.">
        <title>Complete genome sequence of Bacteroides helcogenes type strain (P 36-108).</title>
        <authorList>
            <person name="Pati A."/>
            <person name="Gronow S."/>
            <person name="Zeytun A."/>
            <person name="Lapidus A."/>
            <person name="Nolan M."/>
            <person name="Hammon N."/>
            <person name="Deshpande S."/>
            <person name="Cheng J.F."/>
            <person name="Tapia R."/>
            <person name="Han C."/>
            <person name="Goodwin L."/>
            <person name="Pitluck S."/>
            <person name="Liolios K."/>
            <person name="Pagani I."/>
            <person name="Ivanova N."/>
            <person name="Mavromatis K."/>
            <person name="Chen A."/>
            <person name="Palaniappan K."/>
            <person name="Land M."/>
            <person name="Hauser L."/>
            <person name="Chang Y.J."/>
            <person name="Jeffries C.D."/>
            <person name="Detter J.C."/>
            <person name="Brambilla E."/>
            <person name="Rohde M."/>
            <person name="Goker M."/>
            <person name="Woyke T."/>
            <person name="Bristow J."/>
            <person name="Eisen J.A."/>
            <person name="Markowitz V."/>
            <person name="Hugenholtz P."/>
            <person name="Kyrpides N.C."/>
            <person name="Klenk H.P."/>
            <person name="Lucas S."/>
        </authorList>
    </citation>
    <scope>NUCLEOTIDE SEQUENCE [LARGE SCALE GENOMIC DNA]</scope>
    <source>
        <strain evidence="16">ATCC 35417 / DSM 20613 / JCM 6297 / CCUG 15421 / P 36-108</strain>
    </source>
</reference>
<dbReference type="InterPro" id="IPR039426">
    <property type="entry name" value="TonB-dep_rcpt-like"/>
</dbReference>
<dbReference type="eggNOG" id="COG4206">
    <property type="taxonomic scope" value="Bacteria"/>
</dbReference>
<comment type="similarity">
    <text evidence="10 11">Belongs to the TonB-dependent receptor family.</text>
</comment>
<evidence type="ECO:0000256" key="2">
    <source>
        <dbReference type="ARBA" id="ARBA00022448"/>
    </source>
</evidence>
<dbReference type="PANTHER" id="PTHR30069:SF29">
    <property type="entry name" value="HEMOGLOBIN AND HEMOGLOBIN-HAPTOGLOBIN-BINDING PROTEIN 1-RELATED"/>
    <property type="match status" value="1"/>
</dbReference>
<dbReference type="GO" id="GO:0009279">
    <property type="term" value="C:cell outer membrane"/>
    <property type="evidence" value="ECO:0007669"/>
    <property type="project" value="UniProtKB-SubCell"/>
</dbReference>
<protein>
    <submittedName>
        <fullName evidence="15">TonB-dependent receptor</fullName>
    </submittedName>
</protein>
<organism evidence="15 16">
    <name type="scientific">Bacteroides helcogenes (strain ATCC 35417 / DSM 20613 / JCM 6297 / CCUG 15421 / P 36-108)</name>
    <dbReference type="NCBI Taxonomy" id="693979"/>
    <lineage>
        <taxon>Bacteria</taxon>
        <taxon>Pseudomonadati</taxon>
        <taxon>Bacteroidota</taxon>
        <taxon>Bacteroidia</taxon>
        <taxon>Bacteroidales</taxon>
        <taxon>Bacteroidaceae</taxon>
        <taxon>Bacteroides</taxon>
    </lineage>
</organism>
<keyword evidence="3 10" id="KW-1134">Transmembrane beta strand</keyword>
<evidence type="ECO:0000256" key="7">
    <source>
        <dbReference type="ARBA" id="ARBA00023136"/>
    </source>
</evidence>
<keyword evidence="4 10" id="KW-0812">Transmembrane</keyword>
<keyword evidence="2 10" id="KW-0813">Transport</keyword>
<evidence type="ECO:0000313" key="15">
    <source>
        <dbReference type="EMBL" id="ADV43741.1"/>
    </source>
</evidence>
<reference key="1">
    <citation type="submission" date="2010-11" db="EMBL/GenBank/DDBJ databases">
        <title>The complete genome of Bacteroides helcogenes P 36-108.</title>
        <authorList>
            <consortium name="US DOE Joint Genome Institute (JGI-PGF)"/>
            <person name="Lucas S."/>
            <person name="Copeland A."/>
            <person name="Lapidus A."/>
            <person name="Bruce D."/>
            <person name="Goodwin L."/>
            <person name="Pitluck S."/>
            <person name="Kyrpides N."/>
            <person name="Mavromatis K."/>
            <person name="Ivanova N."/>
            <person name="Zeytun A."/>
            <person name="Brettin T."/>
            <person name="Detter J.C."/>
            <person name="Tapia R."/>
            <person name="Han C."/>
            <person name="Land M."/>
            <person name="Hauser L."/>
            <person name="Markowitz V."/>
            <person name="Cheng J.-F."/>
            <person name="Hugenholtz P."/>
            <person name="Woyke T."/>
            <person name="Wu D."/>
            <person name="Gronow S."/>
            <person name="Wellnitz S."/>
            <person name="Brambilla E."/>
            <person name="Klenk H.-P."/>
            <person name="Eisen J.A."/>
        </authorList>
    </citation>
    <scope>NUCLEOTIDE SEQUENCE</scope>
    <source>
        <strain>P 36-108</strain>
    </source>
</reference>
<dbReference type="GO" id="GO:0015344">
    <property type="term" value="F:siderophore uptake transmembrane transporter activity"/>
    <property type="evidence" value="ECO:0007669"/>
    <property type="project" value="TreeGrafter"/>
</dbReference>
<evidence type="ECO:0000256" key="3">
    <source>
        <dbReference type="ARBA" id="ARBA00022452"/>
    </source>
</evidence>
<feature type="domain" description="TonB-dependent receptor plug" evidence="14">
    <location>
        <begin position="50"/>
        <end position="137"/>
    </location>
</feature>
<sequence>MKYRILNTCIFLCSMNIFCLTAQDAVPDTVTNRVHSIDEVIVRAPKIISNMTTAAPIQIMRREQMERIGVQGVAEAVKHFTGVSVKDYGGIGGLKTISVRSLGAQHTGVNYDGVAISDCQSGQVDISRFSLDNVSLLYLTIGQSDDIYQSAKTFASAGTLNIETLRPGLSEKSRQLTTNLKAGSFGLVNPSLLYAQRLNGKLSLSAYVDYLRADGNYPFKLWNGTALINEKRNNSDISSWRAELNSYLSLNAKQDLSVKLYLFDSERGLPGGVVYDNIYAAERLYDRNYFAQAAYENRFSDHWKLKVGGKFNYTWNKDYNNEASGITDDRFRQTETYLTATLWTSPIRNLSFSLAQDFSYNDLSTTLRNCQYPQRFSYLTSLAAHYALPNVVITASLLNTYITERVKTGEASDGFRRLSPAASLSWKPWDGNLRFRFSYKDIFRVPTFNDLYYLLIGNANLRPESTKQWNAGITWNRSLSSLIEYVGFSIDGYYGTVKDKIVAVPTMFVWRMMNVGKVETVGMDVNLTSDLNLAEKWKANLSVSYNFMQAEDITDRNSKVWRNQIAYTPKHSGSGNCTLVTPWLNVSYNILYSSRRYSSTYNSNDNRIDSYVDHGISLSKQIMLKDNQKLRIQLDALNLGNKNYEIVRFYPMSGRNYKATINYQF</sequence>
<evidence type="ECO:0000256" key="8">
    <source>
        <dbReference type="ARBA" id="ARBA00023170"/>
    </source>
</evidence>
<evidence type="ECO:0000256" key="12">
    <source>
        <dbReference type="SAM" id="SignalP"/>
    </source>
</evidence>
<feature type="signal peptide" evidence="12">
    <location>
        <begin position="1"/>
        <end position="24"/>
    </location>
</feature>
<keyword evidence="7 10" id="KW-0472">Membrane</keyword>
<proteinExistence type="inferred from homology"/>
<name>E6SNJ2_BACT6</name>
<evidence type="ECO:0000256" key="11">
    <source>
        <dbReference type="RuleBase" id="RU003357"/>
    </source>
</evidence>
<dbReference type="PROSITE" id="PS52016">
    <property type="entry name" value="TONB_DEPENDENT_REC_3"/>
    <property type="match status" value="1"/>
</dbReference>
<keyword evidence="8 15" id="KW-0675">Receptor</keyword>
<evidence type="ECO:0000259" key="14">
    <source>
        <dbReference type="Pfam" id="PF07715"/>
    </source>
</evidence>
<evidence type="ECO:0000256" key="10">
    <source>
        <dbReference type="PROSITE-ProRule" id="PRU01360"/>
    </source>
</evidence>
<evidence type="ECO:0000256" key="4">
    <source>
        <dbReference type="ARBA" id="ARBA00022692"/>
    </source>
</evidence>
<dbReference type="RefSeq" id="WP_013547335.1">
    <property type="nucleotide sequence ID" value="NC_014933.1"/>
</dbReference>
<dbReference type="InterPro" id="IPR012910">
    <property type="entry name" value="Plug_dom"/>
</dbReference>
<dbReference type="InterPro" id="IPR036942">
    <property type="entry name" value="Beta-barrel_TonB_sf"/>
</dbReference>
<dbReference type="Pfam" id="PF07715">
    <property type="entry name" value="Plug"/>
    <property type="match status" value="1"/>
</dbReference>
<feature type="domain" description="TonB-dependent receptor-like beta-barrel" evidence="13">
    <location>
        <begin position="245"/>
        <end position="639"/>
    </location>
</feature>
<dbReference type="AlphaFoldDB" id="E6SNJ2"/>
<feature type="chain" id="PRO_5003211377" evidence="12">
    <location>
        <begin position="25"/>
        <end position="665"/>
    </location>
</feature>
<dbReference type="InterPro" id="IPR000531">
    <property type="entry name" value="Beta-barrel_TonB"/>
</dbReference>
<comment type="subcellular location">
    <subcellularLocation>
        <location evidence="1 10">Cell outer membrane</location>
        <topology evidence="1 10">Multi-pass membrane protein</topology>
    </subcellularLocation>
</comment>
<dbReference type="Proteomes" id="UP000008630">
    <property type="component" value="Chromosome"/>
</dbReference>
<evidence type="ECO:0000256" key="9">
    <source>
        <dbReference type="ARBA" id="ARBA00023237"/>
    </source>
</evidence>
<keyword evidence="5 12" id="KW-0732">Signal</keyword>
<dbReference type="Gene3D" id="2.170.130.10">
    <property type="entry name" value="TonB-dependent receptor, plug domain"/>
    <property type="match status" value="1"/>
</dbReference>
<keyword evidence="9 10" id="KW-0998">Cell outer membrane</keyword>
<dbReference type="InterPro" id="IPR037066">
    <property type="entry name" value="Plug_dom_sf"/>
</dbReference>
<accession>E6SNJ2</accession>
<dbReference type="EMBL" id="CP002352">
    <property type="protein sequence ID" value="ADV43741.1"/>
    <property type="molecule type" value="Genomic_DNA"/>
</dbReference>